<keyword evidence="2" id="KW-1185">Reference proteome</keyword>
<evidence type="ECO:0000313" key="2">
    <source>
        <dbReference type="Proteomes" id="UP000092839"/>
    </source>
</evidence>
<reference evidence="1 2" key="1">
    <citation type="submission" date="2016-07" db="EMBL/GenBank/DDBJ databases">
        <title>Complete genome sequence of Bradyrhizobium icense LMTR 13T, a potential inoculant strain isolated from lima bean (Phaseolus lunatus) in Peru.</title>
        <authorList>
            <person name="Ormeno-Orrillo E."/>
            <person name="Duran D."/>
            <person name="Rogel M.A."/>
            <person name="Rey L."/>
            <person name="Imperial J."/>
            <person name="Ruiz-Argueso T."/>
            <person name="Martinez-Romero E."/>
        </authorList>
    </citation>
    <scope>NUCLEOTIDE SEQUENCE [LARGE SCALE GENOMIC DNA]</scope>
    <source>
        <strain evidence="1 2">LMTR 13</strain>
    </source>
</reference>
<dbReference type="AlphaFoldDB" id="A0A1B1UJ36"/>
<organism evidence="1 2">
    <name type="scientific">Bradyrhizobium icense</name>
    <dbReference type="NCBI Taxonomy" id="1274631"/>
    <lineage>
        <taxon>Bacteria</taxon>
        <taxon>Pseudomonadati</taxon>
        <taxon>Pseudomonadota</taxon>
        <taxon>Alphaproteobacteria</taxon>
        <taxon>Hyphomicrobiales</taxon>
        <taxon>Nitrobacteraceae</taxon>
        <taxon>Bradyrhizobium</taxon>
    </lineage>
</organism>
<name>A0A1B1UJ36_9BRAD</name>
<sequence length="115" mass="12900">MTARADFQKIYAQLDEQKEPFEGGPKYHYLVLSQLESHVYPAYFQGYHHRHFTLRDGAGLLNMNVTTVAVMEKAAFGMAGSTGMAKTIYCIDTSALIAAWYECNKPKRKLQSAGC</sequence>
<evidence type="ECO:0000313" key="1">
    <source>
        <dbReference type="EMBL" id="ANW02809.1"/>
    </source>
</evidence>
<dbReference type="KEGG" id="bic:LMTR13_24275"/>
<dbReference type="RefSeq" id="WP_065730008.1">
    <property type="nucleotide sequence ID" value="NZ_CP016428.1"/>
</dbReference>
<accession>A0A1B1UJ36</accession>
<dbReference type="Proteomes" id="UP000092839">
    <property type="component" value="Chromosome"/>
</dbReference>
<dbReference type="EMBL" id="CP016428">
    <property type="protein sequence ID" value="ANW02809.1"/>
    <property type="molecule type" value="Genomic_DNA"/>
</dbReference>
<protein>
    <submittedName>
        <fullName evidence="1">Uncharacterized protein</fullName>
    </submittedName>
</protein>
<proteinExistence type="predicted"/>
<gene>
    <name evidence="1" type="ORF">LMTR13_24275</name>
</gene>